<dbReference type="AlphaFoldDB" id="A0A0J9TLT4"/>
<dbReference type="Proteomes" id="UP000053239">
    <property type="component" value="Unassembled WGS sequence"/>
</dbReference>
<keyword evidence="1" id="KW-0812">Transmembrane</keyword>
<organism evidence="2 3">
    <name type="scientific">Plasmodium vivax North Korean</name>
    <dbReference type="NCBI Taxonomy" id="1035514"/>
    <lineage>
        <taxon>Eukaryota</taxon>
        <taxon>Sar</taxon>
        <taxon>Alveolata</taxon>
        <taxon>Apicomplexa</taxon>
        <taxon>Aconoidasida</taxon>
        <taxon>Haemosporida</taxon>
        <taxon>Plasmodiidae</taxon>
        <taxon>Plasmodium</taxon>
        <taxon>Plasmodium (Plasmodium)</taxon>
    </lineage>
</organism>
<proteinExistence type="predicted"/>
<dbReference type="EMBL" id="KQ235682">
    <property type="protein sequence ID" value="KMZ96086.1"/>
    <property type="molecule type" value="Genomic_DNA"/>
</dbReference>
<name>A0A0J9TLT4_PLAVI</name>
<evidence type="ECO:0008006" key="4">
    <source>
        <dbReference type="Google" id="ProtNLM"/>
    </source>
</evidence>
<feature type="transmembrane region" description="Helical" evidence="1">
    <location>
        <begin position="144"/>
        <end position="164"/>
    </location>
</feature>
<reference evidence="2 3" key="1">
    <citation type="submission" date="2011-09" db="EMBL/GenBank/DDBJ databases">
        <title>The Genome Sequence of Plasmodium vivax North Korean.</title>
        <authorList>
            <consortium name="The Broad Institute Genome Sequencing Platform"/>
            <consortium name="The Broad Institute Genome Sequencing Center for Infectious Disease"/>
            <person name="Neafsey D."/>
            <person name="Carlton J."/>
            <person name="Barnwell J."/>
            <person name="Collins W."/>
            <person name="Escalante A."/>
            <person name="Mullikin J."/>
            <person name="Saul A."/>
            <person name="Guigo R."/>
            <person name="Camara F."/>
            <person name="Young S.K."/>
            <person name="Zeng Q."/>
            <person name="Gargeya S."/>
            <person name="Fitzgerald M."/>
            <person name="Haas B."/>
            <person name="Abouelleil A."/>
            <person name="Alvarado L."/>
            <person name="Arachchi H.M."/>
            <person name="Berlin A."/>
            <person name="Brown A."/>
            <person name="Chapman S.B."/>
            <person name="Chen Z."/>
            <person name="Dunbar C."/>
            <person name="Freedman E."/>
            <person name="Gearin G."/>
            <person name="Gellesch M."/>
            <person name="Goldberg J."/>
            <person name="Griggs A."/>
            <person name="Gujja S."/>
            <person name="Heiman D."/>
            <person name="Howarth C."/>
            <person name="Larson L."/>
            <person name="Lui A."/>
            <person name="MacDonald P.J.P."/>
            <person name="Montmayeur A."/>
            <person name="Murphy C."/>
            <person name="Neiman D."/>
            <person name="Pearson M."/>
            <person name="Priest M."/>
            <person name="Roberts A."/>
            <person name="Saif S."/>
            <person name="Shea T."/>
            <person name="Shenoy N."/>
            <person name="Sisk P."/>
            <person name="Stolte C."/>
            <person name="Sykes S."/>
            <person name="Wortman J."/>
            <person name="Nusbaum C."/>
            <person name="Birren B."/>
        </authorList>
    </citation>
    <scope>NUCLEOTIDE SEQUENCE [LARGE SCALE GENOMIC DNA]</scope>
    <source>
        <strain evidence="2 3">North Korean</strain>
    </source>
</reference>
<sequence>MHEGKFNQNTPVKDFIDHIESHYIISANLDIDNPLIYDINKDDLYEMNILYRLYMNYKVLDTILENASNEVKVKSLSHSTACCKDYLEARYICDTSKNESNIPFCNKLKVFKTKYDELVQKVIKQGSEVSDYLIKLEECPDNKIITTAVTGTVVGLIPLFGVLYKVSE</sequence>
<evidence type="ECO:0000256" key="1">
    <source>
        <dbReference type="SAM" id="Phobius"/>
    </source>
</evidence>
<gene>
    <name evidence="2" type="ORF">PVNG_05995</name>
</gene>
<protein>
    <recommendedName>
        <fullName evidence="4">PIR Superfamily Protein</fullName>
    </recommendedName>
</protein>
<accession>A0A0J9TLT4</accession>
<keyword evidence="1" id="KW-1133">Transmembrane helix</keyword>
<keyword evidence="1" id="KW-0472">Membrane</keyword>
<evidence type="ECO:0000313" key="2">
    <source>
        <dbReference type="EMBL" id="KMZ96086.1"/>
    </source>
</evidence>
<evidence type="ECO:0000313" key="3">
    <source>
        <dbReference type="Proteomes" id="UP000053239"/>
    </source>
</evidence>